<sequence>MINNSDILFLYDAKLTNPNGDADDENKPRMDYETFTNLVSDVRLKRYIRDYLIERGYEIFVAQPEGKPVTATQRIENIFEKYDGKVDMKKLNEEEVKWLLDQLLDVRLFGATMPIKSDAGKGGSLTFTGPVQFNWGYSLNPVTLVDSSTITSRFSSEADKATTIGKDYRVYYSLIAFHGVVSAKRAIHTGMTQEDLKLMEEALIKAIPLLATRSKIGQYPRLYLRVEYDSPDFLIGDLREYIPNLKNPVIRDISDYTVDLEDLRNLLIKRADKIKAIYWWHHEQLKLQSALGSGSLNHVFGDELTSKLQALPL</sequence>
<dbReference type="AlphaFoldDB" id="A0A140L1D7"/>
<accession>A0A140L1D7</accession>
<dbReference type="STRING" id="520762.AN619_24130"/>
<dbReference type="PATRIC" id="fig|520762.4.peg.2675"/>
<reference evidence="1 2" key="1">
    <citation type="submission" date="2015-12" db="EMBL/GenBank/DDBJ databases">
        <title>Draft genome sequence of the thermoanaerobe Thermotalea metallivorans, an isolate from the runoff channel of the Great Artesian Basin, Australia.</title>
        <authorList>
            <person name="Patel B.K."/>
        </authorList>
    </citation>
    <scope>NUCLEOTIDE SEQUENCE [LARGE SCALE GENOMIC DNA]</scope>
    <source>
        <strain evidence="1 2">B2-1</strain>
    </source>
</reference>
<dbReference type="NCBIfam" id="TIGR02590">
    <property type="entry name" value="cas_Csh2"/>
    <property type="match status" value="1"/>
</dbReference>
<dbReference type="RefSeq" id="WP_068557279.1">
    <property type="nucleotide sequence ID" value="NZ_LOEE01000056.1"/>
</dbReference>
<evidence type="ECO:0000313" key="2">
    <source>
        <dbReference type="Proteomes" id="UP000070456"/>
    </source>
</evidence>
<dbReference type="NCBIfam" id="TIGR01595">
    <property type="entry name" value="cas_CT1132"/>
    <property type="match status" value="1"/>
</dbReference>
<dbReference type="EMBL" id="LOEE01000056">
    <property type="protein sequence ID" value="KXG74362.1"/>
    <property type="molecule type" value="Genomic_DNA"/>
</dbReference>
<protein>
    <submittedName>
        <fullName evidence="1">Uncharacterized protein</fullName>
    </submittedName>
</protein>
<proteinExistence type="predicted"/>
<comment type="caution">
    <text evidence="1">The sequence shown here is derived from an EMBL/GenBank/DDBJ whole genome shotgun (WGS) entry which is preliminary data.</text>
</comment>
<name>A0A140L1D7_9FIRM</name>
<dbReference type="InterPro" id="IPR013419">
    <property type="entry name" value="CRISPR-assoc_prot_Cas7/Csh2"/>
</dbReference>
<dbReference type="Proteomes" id="UP000070456">
    <property type="component" value="Unassembled WGS sequence"/>
</dbReference>
<dbReference type="InterPro" id="IPR006482">
    <property type="entry name" value="Cas7_Csh2/Csh2"/>
</dbReference>
<dbReference type="GO" id="GO:0043571">
    <property type="term" value="P:maintenance of CRISPR repeat elements"/>
    <property type="evidence" value="ECO:0007669"/>
    <property type="project" value="InterPro"/>
</dbReference>
<dbReference type="Pfam" id="PF05107">
    <property type="entry name" value="Cas_Cas7"/>
    <property type="match status" value="1"/>
</dbReference>
<evidence type="ECO:0000313" key="1">
    <source>
        <dbReference type="EMBL" id="KXG74362.1"/>
    </source>
</evidence>
<gene>
    <name evidence="1" type="ORF">AN619_24130</name>
</gene>
<organism evidence="1 2">
    <name type="scientific">Thermotalea metallivorans</name>
    <dbReference type="NCBI Taxonomy" id="520762"/>
    <lineage>
        <taxon>Bacteria</taxon>
        <taxon>Bacillati</taxon>
        <taxon>Bacillota</taxon>
        <taxon>Clostridia</taxon>
        <taxon>Peptostreptococcales</taxon>
        <taxon>Thermotaleaceae</taxon>
        <taxon>Thermotalea</taxon>
    </lineage>
</organism>
<keyword evidence="2" id="KW-1185">Reference proteome</keyword>